<organism evidence="1 2">
    <name type="scientific">Puccinia graminis f. sp. tritici</name>
    <dbReference type="NCBI Taxonomy" id="56615"/>
    <lineage>
        <taxon>Eukaryota</taxon>
        <taxon>Fungi</taxon>
        <taxon>Dikarya</taxon>
        <taxon>Basidiomycota</taxon>
        <taxon>Pucciniomycotina</taxon>
        <taxon>Pucciniomycetes</taxon>
        <taxon>Pucciniales</taxon>
        <taxon>Pucciniaceae</taxon>
        <taxon>Puccinia</taxon>
    </lineage>
</organism>
<dbReference type="AlphaFoldDB" id="A0A5B0MAP0"/>
<evidence type="ECO:0000313" key="1">
    <source>
        <dbReference type="EMBL" id="KAA1073905.1"/>
    </source>
</evidence>
<name>A0A5B0MAP0_PUCGR</name>
<comment type="caution">
    <text evidence="1">The sequence shown here is derived from an EMBL/GenBank/DDBJ whole genome shotgun (WGS) entry which is preliminary data.</text>
</comment>
<protein>
    <submittedName>
        <fullName evidence="1">Uncharacterized protein</fullName>
    </submittedName>
</protein>
<sequence>MSWATRSMIDIEFYDRYRELSSRYLKTLPLASFIEANIKKPFRFGETVPLLDFETDVLTRNLPEYMLYFSAVSAVSALSTLPRGGSDALYKAIDSLFSGEVSPH</sequence>
<evidence type="ECO:0000313" key="2">
    <source>
        <dbReference type="Proteomes" id="UP000325313"/>
    </source>
</evidence>
<reference evidence="1 2" key="1">
    <citation type="submission" date="2019-05" db="EMBL/GenBank/DDBJ databases">
        <title>Emergence of the Ug99 lineage of the wheat stem rust pathogen through somatic hybridization.</title>
        <authorList>
            <person name="Li F."/>
            <person name="Upadhyaya N.M."/>
            <person name="Sperschneider J."/>
            <person name="Matny O."/>
            <person name="Nguyen-Phuc H."/>
            <person name="Mago R."/>
            <person name="Raley C."/>
            <person name="Miller M.E."/>
            <person name="Silverstein K.A.T."/>
            <person name="Henningsen E."/>
            <person name="Hirsch C.D."/>
            <person name="Visser B."/>
            <person name="Pretorius Z.A."/>
            <person name="Steffenson B.J."/>
            <person name="Schwessinger B."/>
            <person name="Dodds P.N."/>
            <person name="Figueroa M."/>
        </authorList>
    </citation>
    <scope>NUCLEOTIDE SEQUENCE [LARGE SCALE GENOMIC DNA]</scope>
    <source>
        <strain evidence="1 2">Ug99</strain>
    </source>
</reference>
<dbReference type="Proteomes" id="UP000325313">
    <property type="component" value="Unassembled WGS sequence"/>
</dbReference>
<proteinExistence type="predicted"/>
<accession>A0A5B0MAP0</accession>
<dbReference type="EMBL" id="VDEP01000474">
    <property type="protein sequence ID" value="KAA1073905.1"/>
    <property type="molecule type" value="Genomic_DNA"/>
</dbReference>
<gene>
    <name evidence="1" type="ORF">PGTUg99_020667</name>
</gene>